<evidence type="ECO:0000313" key="2">
    <source>
        <dbReference type="EMBL" id="MBB6210887.1"/>
    </source>
</evidence>
<name>A0A7X0DP53_NOVIT</name>
<gene>
    <name evidence="2" type="ORF">FHS48_002317</name>
</gene>
<keyword evidence="3" id="KW-1185">Reference proteome</keyword>
<sequence>MPFPSPHPGFQIRPAIPADSPACLSLTFRALASLLEAACLPVQERPFPCAAAVVEQTATGRIVGLILLGPPLNQGPGLQVHSLMVSAPFRRQGLGRALLDATLTLPPMQPGWPLRTEWSDRLPARDAFAATLTAAGWTPPRAVLLRIQGPVRHTPLMIPRREAMLARAARNGVTLTPWTELTAQDRADLATACDGWDAAGILPGWADPRPALTVAPSPYALLLRTGPEAGGIGGWITCIHHTSPQRWLFPLGWVRPDLTNRGILMLTLADVTLRLHRDHGPDAIAAFETSYDTPDMWSLLERHFVPHSHLNGMTVDRLMSSRHPVP</sequence>
<keyword evidence="2" id="KW-0808">Transferase</keyword>
<accession>A0A7X0DP53</accession>
<dbReference type="InterPro" id="IPR016181">
    <property type="entry name" value="Acyl_CoA_acyltransferase"/>
</dbReference>
<dbReference type="EMBL" id="JACIIX010000008">
    <property type="protein sequence ID" value="MBB6210887.1"/>
    <property type="molecule type" value="Genomic_DNA"/>
</dbReference>
<feature type="domain" description="N-acetyltransferase" evidence="1">
    <location>
        <begin position="10"/>
        <end position="162"/>
    </location>
</feature>
<dbReference type="InterPro" id="IPR000182">
    <property type="entry name" value="GNAT_dom"/>
</dbReference>
<dbReference type="Proteomes" id="UP000544872">
    <property type="component" value="Unassembled WGS sequence"/>
</dbReference>
<dbReference type="GO" id="GO:0016747">
    <property type="term" value="F:acyltransferase activity, transferring groups other than amino-acyl groups"/>
    <property type="evidence" value="ECO:0007669"/>
    <property type="project" value="InterPro"/>
</dbReference>
<dbReference type="SUPFAM" id="SSF55729">
    <property type="entry name" value="Acyl-CoA N-acyltransferases (Nat)"/>
    <property type="match status" value="1"/>
</dbReference>
<reference evidence="2 3" key="1">
    <citation type="submission" date="2020-08" db="EMBL/GenBank/DDBJ databases">
        <title>Genomic Encyclopedia of Type Strains, Phase IV (KMG-IV): sequencing the most valuable type-strain genomes for metagenomic binning, comparative biology and taxonomic classification.</title>
        <authorList>
            <person name="Goeker M."/>
        </authorList>
    </citation>
    <scope>NUCLEOTIDE SEQUENCE [LARGE SCALE GENOMIC DNA]</scope>
    <source>
        <strain evidence="2 3">DSM 11590</strain>
    </source>
</reference>
<dbReference type="CDD" id="cd04301">
    <property type="entry name" value="NAT_SF"/>
    <property type="match status" value="1"/>
</dbReference>
<comment type="caution">
    <text evidence="2">The sequence shown here is derived from an EMBL/GenBank/DDBJ whole genome shotgun (WGS) entry which is preliminary data.</text>
</comment>
<organism evidence="2 3">
    <name type="scientific">Novispirillum itersonii</name>
    <name type="common">Aquaspirillum itersonii</name>
    <dbReference type="NCBI Taxonomy" id="189"/>
    <lineage>
        <taxon>Bacteria</taxon>
        <taxon>Pseudomonadati</taxon>
        <taxon>Pseudomonadota</taxon>
        <taxon>Alphaproteobacteria</taxon>
        <taxon>Rhodospirillales</taxon>
        <taxon>Novispirillaceae</taxon>
        <taxon>Novispirillum</taxon>
    </lineage>
</organism>
<dbReference type="RefSeq" id="WP_184263708.1">
    <property type="nucleotide sequence ID" value="NZ_JACIIX010000008.1"/>
</dbReference>
<protein>
    <submittedName>
        <fullName evidence="2">GNAT superfamily N-acetyltransferase</fullName>
    </submittedName>
</protein>
<dbReference type="AlphaFoldDB" id="A0A7X0DP53"/>
<dbReference type="Gene3D" id="3.40.630.30">
    <property type="match status" value="1"/>
</dbReference>
<proteinExistence type="predicted"/>
<evidence type="ECO:0000259" key="1">
    <source>
        <dbReference type="PROSITE" id="PS51186"/>
    </source>
</evidence>
<dbReference type="PROSITE" id="PS51186">
    <property type="entry name" value="GNAT"/>
    <property type="match status" value="1"/>
</dbReference>
<dbReference type="Pfam" id="PF00583">
    <property type="entry name" value="Acetyltransf_1"/>
    <property type="match status" value="1"/>
</dbReference>
<evidence type="ECO:0000313" key="3">
    <source>
        <dbReference type="Proteomes" id="UP000544872"/>
    </source>
</evidence>